<dbReference type="OrthoDB" id="10281029at2759"/>
<reference evidence="1" key="1">
    <citation type="submission" date="2021-03" db="EMBL/GenBank/DDBJ databases">
        <authorList>
            <person name="Bekaert M."/>
        </authorList>
    </citation>
    <scope>NUCLEOTIDE SEQUENCE</scope>
</reference>
<dbReference type="AlphaFoldDB" id="A0A8S3USQ9"/>
<keyword evidence="2" id="KW-1185">Reference proteome</keyword>
<evidence type="ECO:0000313" key="1">
    <source>
        <dbReference type="EMBL" id="CAG2248677.1"/>
    </source>
</evidence>
<comment type="caution">
    <text evidence="1">The sequence shown here is derived from an EMBL/GenBank/DDBJ whole genome shotgun (WGS) entry which is preliminary data.</text>
</comment>
<organism evidence="1 2">
    <name type="scientific">Mytilus edulis</name>
    <name type="common">Blue mussel</name>
    <dbReference type="NCBI Taxonomy" id="6550"/>
    <lineage>
        <taxon>Eukaryota</taxon>
        <taxon>Metazoa</taxon>
        <taxon>Spiralia</taxon>
        <taxon>Lophotrochozoa</taxon>
        <taxon>Mollusca</taxon>
        <taxon>Bivalvia</taxon>
        <taxon>Autobranchia</taxon>
        <taxon>Pteriomorphia</taxon>
        <taxon>Mytilida</taxon>
        <taxon>Mytiloidea</taxon>
        <taxon>Mytilidae</taxon>
        <taxon>Mytilinae</taxon>
        <taxon>Mytilus</taxon>
    </lineage>
</organism>
<sequence length="204" mass="22836">MNKLFHSADRLFLAMKPTLLISILCLGYYVRTSYALPILCSNESPGNILRLRILDRIHSNALSLAESLKLKTSSHVSDLLKQLLDHAAPPSGFPSISSNASCSDCNQTSCFEEDLAPIENLMRFINSYMSSSYSTEIVSITSELSVIRELMGGDAIDMSNIFQLKSLTQNTDTDYIAAKDTDYIIAKDTFNFINKLKQRYETRV</sequence>
<protein>
    <submittedName>
        <fullName evidence="1">Uncharacterized protein</fullName>
    </submittedName>
</protein>
<proteinExistence type="predicted"/>
<name>A0A8S3USQ9_MYTED</name>
<dbReference type="EMBL" id="CAJPWZ010002950">
    <property type="protein sequence ID" value="CAG2248677.1"/>
    <property type="molecule type" value="Genomic_DNA"/>
</dbReference>
<gene>
    <name evidence="1" type="ORF">MEDL_60533</name>
</gene>
<evidence type="ECO:0000313" key="2">
    <source>
        <dbReference type="Proteomes" id="UP000683360"/>
    </source>
</evidence>
<dbReference type="Proteomes" id="UP000683360">
    <property type="component" value="Unassembled WGS sequence"/>
</dbReference>
<accession>A0A8S3USQ9</accession>